<dbReference type="InterPro" id="IPR014210">
    <property type="entry name" value="Cyt_o_ubiqinol_oxidase_su4"/>
</dbReference>
<keyword evidence="11 18" id="KW-0472">Membrane</keyword>
<keyword evidence="5" id="KW-0813">Transport</keyword>
<keyword evidence="6" id="KW-1003">Cell membrane</keyword>
<dbReference type="RefSeq" id="WP_377319707.1">
    <property type="nucleotide sequence ID" value="NZ_JBHSNF010000002.1"/>
</dbReference>
<evidence type="ECO:0000256" key="3">
    <source>
        <dbReference type="ARBA" id="ARBA00011700"/>
    </source>
</evidence>
<evidence type="ECO:0000256" key="6">
    <source>
        <dbReference type="ARBA" id="ARBA00022475"/>
    </source>
</evidence>
<evidence type="ECO:0000256" key="10">
    <source>
        <dbReference type="ARBA" id="ARBA00023002"/>
    </source>
</evidence>
<evidence type="ECO:0000256" key="12">
    <source>
        <dbReference type="ARBA" id="ARBA00025694"/>
    </source>
</evidence>
<dbReference type="InterPro" id="IPR050968">
    <property type="entry name" value="Cytochrome_c_oxidase_bac_sub4"/>
</dbReference>
<sequence length="135" mass="14839">MSHPSQSALDHGTSQHGDHDAGQSHHGSLRGYLTGFVLAAILTIIPFWLVMGHVIHGTQATVLIVLGLAAVQIVVHMIYFLHLDTRSESGWNMLAFIFTIVLVVIVLGASVWVMYNENANMMPMSPQYKHHKLGS</sequence>
<keyword evidence="7 18" id="KW-0812">Transmembrane</keyword>
<evidence type="ECO:0000256" key="9">
    <source>
        <dbReference type="ARBA" id="ARBA00022989"/>
    </source>
</evidence>
<dbReference type="NCBIfam" id="TIGR02847">
    <property type="entry name" value="CyoD"/>
    <property type="match status" value="1"/>
</dbReference>
<evidence type="ECO:0000256" key="8">
    <source>
        <dbReference type="ARBA" id="ARBA00022982"/>
    </source>
</evidence>
<feature type="transmembrane region" description="Helical" evidence="18">
    <location>
        <begin position="62"/>
        <end position="81"/>
    </location>
</feature>
<reference evidence="20" key="1">
    <citation type="journal article" date="2019" name="Int. J. Syst. Evol. Microbiol.">
        <title>The Global Catalogue of Microorganisms (GCM) 10K type strain sequencing project: providing services to taxonomists for standard genome sequencing and annotation.</title>
        <authorList>
            <consortium name="The Broad Institute Genomics Platform"/>
            <consortium name="The Broad Institute Genome Sequencing Center for Infectious Disease"/>
            <person name="Wu L."/>
            <person name="Ma J."/>
        </authorList>
    </citation>
    <scope>NUCLEOTIDE SEQUENCE [LARGE SCALE GENOMIC DNA]</scope>
    <source>
        <strain evidence="20">CGMCC 1.16619</strain>
    </source>
</reference>
<keyword evidence="10" id="KW-0560">Oxidoreductase</keyword>
<evidence type="ECO:0000256" key="14">
    <source>
        <dbReference type="ARBA" id="ARBA00030211"/>
    </source>
</evidence>
<comment type="function">
    <text evidence="12">Cytochrome bo(3) ubiquinol terminal oxidase is the component of the aerobic respiratory chain of E.coli that predominates when cells are grown at high aeration. Has proton pump activity across the membrane in addition to electron transfer, pumping 2 protons/electron.</text>
</comment>
<feature type="compositionally biased region" description="Polar residues" evidence="17">
    <location>
        <begin position="1"/>
        <end position="15"/>
    </location>
</feature>
<dbReference type="Pfam" id="PF03626">
    <property type="entry name" value="COX4_pro"/>
    <property type="match status" value="1"/>
</dbReference>
<evidence type="ECO:0000313" key="19">
    <source>
        <dbReference type="EMBL" id="MFC5526163.1"/>
    </source>
</evidence>
<gene>
    <name evidence="19" type="primary">cyoD</name>
    <name evidence="19" type="ORF">ACFPPA_10450</name>
</gene>
<keyword evidence="9 18" id="KW-1133">Transmembrane helix</keyword>
<keyword evidence="20" id="KW-1185">Reference proteome</keyword>
<comment type="subcellular location">
    <subcellularLocation>
        <location evidence="1">Cell membrane</location>
        <topology evidence="1">Multi-pass membrane protein</topology>
    </subcellularLocation>
</comment>
<evidence type="ECO:0000256" key="15">
    <source>
        <dbReference type="ARBA" id="ARBA00031887"/>
    </source>
</evidence>
<evidence type="ECO:0000256" key="17">
    <source>
        <dbReference type="SAM" id="MobiDB-lite"/>
    </source>
</evidence>
<dbReference type="EMBL" id="JBHSNF010000002">
    <property type="protein sequence ID" value="MFC5526163.1"/>
    <property type="molecule type" value="Genomic_DNA"/>
</dbReference>
<dbReference type="InterPro" id="IPR005171">
    <property type="entry name" value="Cyt_c_oxidase_su4_prok"/>
</dbReference>
<organism evidence="19 20">
    <name type="scientific">Rhodanobacter ginsengisoli</name>
    <dbReference type="NCBI Taxonomy" id="418646"/>
    <lineage>
        <taxon>Bacteria</taxon>
        <taxon>Pseudomonadati</taxon>
        <taxon>Pseudomonadota</taxon>
        <taxon>Gammaproteobacteria</taxon>
        <taxon>Lysobacterales</taxon>
        <taxon>Rhodanobacteraceae</taxon>
        <taxon>Rhodanobacter</taxon>
    </lineage>
</organism>
<feature type="region of interest" description="Disordered" evidence="17">
    <location>
        <begin position="1"/>
        <end position="23"/>
    </location>
</feature>
<evidence type="ECO:0000256" key="5">
    <source>
        <dbReference type="ARBA" id="ARBA00022448"/>
    </source>
</evidence>
<comment type="subunit">
    <text evidence="3">Heterooctamer of two A chains, two B chains, two C chains and two D chains.</text>
</comment>
<evidence type="ECO:0000256" key="18">
    <source>
        <dbReference type="SAM" id="Phobius"/>
    </source>
</evidence>
<feature type="transmembrane region" description="Helical" evidence="18">
    <location>
        <begin position="32"/>
        <end position="50"/>
    </location>
</feature>
<evidence type="ECO:0000256" key="7">
    <source>
        <dbReference type="ARBA" id="ARBA00022692"/>
    </source>
</evidence>
<evidence type="ECO:0000256" key="16">
    <source>
        <dbReference type="ARBA" id="ARBA00032185"/>
    </source>
</evidence>
<dbReference type="PANTHER" id="PTHR36835">
    <property type="entry name" value="CYTOCHROME BO(3) UBIQUINOL OXIDASE SUBUNIT 4"/>
    <property type="match status" value="1"/>
</dbReference>
<accession>A0ABW0QNT1</accession>
<evidence type="ECO:0000256" key="4">
    <source>
        <dbReference type="ARBA" id="ARBA00014689"/>
    </source>
</evidence>
<dbReference type="PANTHER" id="PTHR36835:SF1">
    <property type="entry name" value="CYTOCHROME BO(3) UBIQUINOL OXIDASE SUBUNIT 4"/>
    <property type="match status" value="1"/>
</dbReference>
<dbReference type="Proteomes" id="UP001596114">
    <property type="component" value="Unassembled WGS sequence"/>
</dbReference>
<feature type="transmembrane region" description="Helical" evidence="18">
    <location>
        <begin position="93"/>
        <end position="115"/>
    </location>
</feature>
<comment type="caution">
    <text evidence="19">The sequence shown here is derived from an EMBL/GenBank/DDBJ whole genome shotgun (WGS) entry which is preliminary data.</text>
</comment>
<evidence type="ECO:0000256" key="11">
    <source>
        <dbReference type="ARBA" id="ARBA00023136"/>
    </source>
</evidence>
<keyword evidence="8" id="KW-0249">Electron transport</keyword>
<protein>
    <recommendedName>
        <fullName evidence="4">Cytochrome bo(3) ubiquinol oxidase subunit 4</fullName>
    </recommendedName>
    <alternativeName>
        <fullName evidence="16">Cytochrome o ubiquinol oxidase subunit 4</fullName>
    </alternativeName>
    <alternativeName>
        <fullName evidence="13">Oxidase bo(3) subunit 4</fullName>
    </alternativeName>
    <alternativeName>
        <fullName evidence="14">Ubiquinol oxidase polypeptide IV</fullName>
    </alternativeName>
    <alternativeName>
        <fullName evidence="15">Ubiquinol oxidase subunit 4</fullName>
    </alternativeName>
</protein>
<comment type="similarity">
    <text evidence="2">Belongs to the cytochrome c oxidase bacterial subunit 4 family.</text>
</comment>
<evidence type="ECO:0000256" key="1">
    <source>
        <dbReference type="ARBA" id="ARBA00004651"/>
    </source>
</evidence>
<proteinExistence type="inferred from homology"/>
<evidence type="ECO:0000256" key="13">
    <source>
        <dbReference type="ARBA" id="ARBA00030071"/>
    </source>
</evidence>
<evidence type="ECO:0000313" key="20">
    <source>
        <dbReference type="Proteomes" id="UP001596114"/>
    </source>
</evidence>
<name>A0ABW0QNT1_9GAMM</name>
<evidence type="ECO:0000256" key="2">
    <source>
        <dbReference type="ARBA" id="ARBA00008079"/>
    </source>
</evidence>